<dbReference type="GO" id="GO:0016020">
    <property type="term" value="C:membrane"/>
    <property type="evidence" value="ECO:0007669"/>
    <property type="project" value="TreeGrafter"/>
</dbReference>
<dbReference type="GO" id="GO:0001727">
    <property type="term" value="F:lipid kinase activity"/>
    <property type="evidence" value="ECO:0007669"/>
    <property type="project" value="TreeGrafter"/>
</dbReference>
<dbReference type="Gene3D" id="3.40.50.10330">
    <property type="entry name" value="Probable inorganic polyphosphate/atp-NAD kinase, domain 1"/>
    <property type="match status" value="1"/>
</dbReference>
<organism evidence="6 7">
    <name type="scientific">Penicillium subrubescens</name>
    <dbReference type="NCBI Taxonomy" id="1316194"/>
    <lineage>
        <taxon>Eukaryota</taxon>
        <taxon>Fungi</taxon>
        <taxon>Dikarya</taxon>
        <taxon>Ascomycota</taxon>
        <taxon>Pezizomycotina</taxon>
        <taxon>Eurotiomycetes</taxon>
        <taxon>Eurotiomycetidae</taxon>
        <taxon>Eurotiales</taxon>
        <taxon>Aspergillaceae</taxon>
        <taxon>Penicillium</taxon>
    </lineage>
</organism>
<gene>
    <name evidence="6" type="ORF">PENSUB_4652</name>
</gene>
<dbReference type="InterPro" id="IPR001206">
    <property type="entry name" value="Diacylglycerol_kinase_cat_dom"/>
</dbReference>
<comment type="caution">
    <text evidence="6">The sequence shown here is derived from an EMBL/GenBank/DDBJ whole genome shotgun (WGS) entry which is preliminary data.</text>
</comment>
<reference evidence="6 7" key="1">
    <citation type="submission" date="2016-10" db="EMBL/GenBank/DDBJ databases">
        <title>Genome sequence of the ascomycete fungus Penicillium subrubescens.</title>
        <authorList>
            <person name="De Vries R.P."/>
            <person name="Peng M."/>
            <person name="Dilokpimol A."/>
            <person name="Hilden K."/>
            <person name="Makela M.R."/>
            <person name="Grigoriev I."/>
            <person name="Riley R."/>
            <person name="Granchi Z."/>
        </authorList>
    </citation>
    <scope>NUCLEOTIDE SEQUENCE [LARGE SCALE GENOMIC DNA]</scope>
    <source>
        <strain evidence="6 7">CBS 132785</strain>
    </source>
</reference>
<sequence>MTTMQKMKDMTEQAPLFDAAQCRVELHETRYSGHASRLVREDRDIDSWDAIVCCSGDGLPYEVINGIAQRDDAGNILRNVPVVQLPGDSGNAMCVNMFKTTSFSHAALYTLKGIRQPMDLMLVTQGDKRYFSFLSQNIGLLAECDLDTESLRFLGGKRFAVGFLQRLFKPPVYGCDLAVYNSTSQHSTDPHSDRLGSDINGENRHGLPGLQLGSLNDSLPDSWKREHHPTLGVFCAGQFPFVDAKSKVFPHARPDDGLVDIIIVDSGIGTWRLLQWLKRVPEGNHLAMREVHHRKVSAYRVVPVSTRGAFSIDGERSSFQPFQVEVHPQLGMTLVTPPGVEER</sequence>
<dbReference type="PANTHER" id="PTHR12358">
    <property type="entry name" value="SPHINGOSINE KINASE"/>
    <property type="match status" value="1"/>
</dbReference>
<dbReference type="PROSITE" id="PS50146">
    <property type="entry name" value="DAGK"/>
    <property type="match status" value="1"/>
</dbReference>
<keyword evidence="1" id="KW-0808">Transferase</keyword>
<evidence type="ECO:0000256" key="2">
    <source>
        <dbReference type="ARBA" id="ARBA00022741"/>
    </source>
</evidence>
<dbReference type="STRING" id="1316194.A0A1Q5UBW1"/>
<evidence type="ECO:0000313" key="7">
    <source>
        <dbReference type="Proteomes" id="UP000186955"/>
    </source>
</evidence>
<evidence type="ECO:0000256" key="3">
    <source>
        <dbReference type="ARBA" id="ARBA00022777"/>
    </source>
</evidence>
<dbReference type="Gene3D" id="2.60.200.40">
    <property type="match status" value="1"/>
</dbReference>
<dbReference type="GO" id="GO:0005524">
    <property type="term" value="F:ATP binding"/>
    <property type="evidence" value="ECO:0007669"/>
    <property type="project" value="UniProtKB-KW"/>
</dbReference>
<dbReference type="PANTHER" id="PTHR12358:SF31">
    <property type="entry name" value="ACYLGLYCEROL KINASE, MITOCHONDRIAL"/>
    <property type="match status" value="1"/>
</dbReference>
<dbReference type="EMBL" id="MNBE01000424">
    <property type="protein sequence ID" value="OKP09940.1"/>
    <property type="molecule type" value="Genomic_DNA"/>
</dbReference>
<dbReference type="InterPro" id="IPR045540">
    <property type="entry name" value="YegS/DAGK_C"/>
</dbReference>
<keyword evidence="7" id="KW-1185">Reference proteome</keyword>
<evidence type="ECO:0000259" key="5">
    <source>
        <dbReference type="PROSITE" id="PS50146"/>
    </source>
</evidence>
<evidence type="ECO:0000256" key="1">
    <source>
        <dbReference type="ARBA" id="ARBA00022679"/>
    </source>
</evidence>
<dbReference type="InterPro" id="IPR017438">
    <property type="entry name" value="ATP-NAD_kinase_N"/>
</dbReference>
<evidence type="ECO:0000313" key="6">
    <source>
        <dbReference type="EMBL" id="OKP09940.1"/>
    </source>
</evidence>
<keyword evidence="2" id="KW-0547">Nucleotide-binding</keyword>
<accession>A0A1Q5UBW1</accession>
<dbReference type="SUPFAM" id="SSF111331">
    <property type="entry name" value="NAD kinase/diacylglycerol kinase-like"/>
    <property type="match status" value="1"/>
</dbReference>
<protein>
    <submittedName>
        <fullName evidence="6">Sphingoid long chain base kinase 4</fullName>
    </submittedName>
</protein>
<evidence type="ECO:0000256" key="4">
    <source>
        <dbReference type="ARBA" id="ARBA00022840"/>
    </source>
</evidence>
<proteinExistence type="predicted"/>
<feature type="domain" description="DAGKc" evidence="5">
    <location>
        <begin position="1"/>
        <end position="127"/>
    </location>
</feature>
<keyword evidence="4" id="KW-0067">ATP-binding</keyword>
<dbReference type="Pfam" id="PF00781">
    <property type="entry name" value="DAGK_cat"/>
    <property type="match status" value="1"/>
</dbReference>
<dbReference type="InterPro" id="IPR050187">
    <property type="entry name" value="Lipid_Phosphate_FormReg"/>
</dbReference>
<dbReference type="AlphaFoldDB" id="A0A1Q5UBW1"/>
<dbReference type="Pfam" id="PF19279">
    <property type="entry name" value="YegS_C"/>
    <property type="match status" value="1"/>
</dbReference>
<dbReference type="GO" id="GO:0005737">
    <property type="term" value="C:cytoplasm"/>
    <property type="evidence" value="ECO:0007669"/>
    <property type="project" value="TreeGrafter"/>
</dbReference>
<dbReference type="GO" id="GO:0046512">
    <property type="term" value="P:sphingosine biosynthetic process"/>
    <property type="evidence" value="ECO:0007669"/>
    <property type="project" value="TreeGrafter"/>
</dbReference>
<keyword evidence="3 6" id="KW-0418">Kinase</keyword>
<dbReference type="Proteomes" id="UP000186955">
    <property type="component" value="Unassembled WGS sequence"/>
</dbReference>
<dbReference type="InterPro" id="IPR016064">
    <property type="entry name" value="NAD/diacylglycerol_kinase_sf"/>
</dbReference>
<name>A0A1Q5UBW1_9EURO</name>